<evidence type="ECO:0000313" key="2">
    <source>
        <dbReference type="Proteomes" id="UP000298030"/>
    </source>
</evidence>
<sequence>MARRLDLAIVGVVSADLACSWEWAPYALLEVIAEANEVEELGQSIGHGGFLPVAKIATTGAPASASESTSTTATTAEDRFHLRRSVRSAI</sequence>
<gene>
    <name evidence="1" type="ORF">FA13DRAFT_1738374</name>
</gene>
<name>A0A4Y7SUG5_COPMI</name>
<protein>
    <submittedName>
        <fullName evidence="1">Uncharacterized protein</fullName>
    </submittedName>
</protein>
<keyword evidence="2" id="KW-1185">Reference proteome</keyword>
<evidence type="ECO:0000313" key="1">
    <source>
        <dbReference type="EMBL" id="TEB25432.1"/>
    </source>
</evidence>
<dbReference type="AlphaFoldDB" id="A0A4Y7SUG5"/>
<organism evidence="1 2">
    <name type="scientific">Coprinellus micaceus</name>
    <name type="common">Glistening ink-cap mushroom</name>
    <name type="synonym">Coprinus micaceus</name>
    <dbReference type="NCBI Taxonomy" id="71717"/>
    <lineage>
        <taxon>Eukaryota</taxon>
        <taxon>Fungi</taxon>
        <taxon>Dikarya</taxon>
        <taxon>Basidiomycota</taxon>
        <taxon>Agaricomycotina</taxon>
        <taxon>Agaricomycetes</taxon>
        <taxon>Agaricomycetidae</taxon>
        <taxon>Agaricales</taxon>
        <taxon>Agaricineae</taxon>
        <taxon>Psathyrellaceae</taxon>
        <taxon>Coprinellus</taxon>
    </lineage>
</organism>
<dbReference type="Proteomes" id="UP000298030">
    <property type="component" value="Unassembled WGS sequence"/>
</dbReference>
<reference evidence="1 2" key="1">
    <citation type="journal article" date="2019" name="Nat. Ecol. Evol.">
        <title>Megaphylogeny resolves global patterns of mushroom evolution.</title>
        <authorList>
            <person name="Varga T."/>
            <person name="Krizsan K."/>
            <person name="Foldi C."/>
            <person name="Dima B."/>
            <person name="Sanchez-Garcia M."/>
            <person name="Sanchez-Ramirez S."/>
            <person name="Szollosi G.J."/>
            <person name="Szarkandi J.G."/>
            <person name="Papp V."/>
            <person name="Albert L."/>
            <person name="Andreopoulos W."/>
            <person name="Angelini C."/>
            <person name="Antonin V."/>
            <person name="Barry K.W."/>
            <person name="Bougher N.L."/>
            <person name="Buchanan P."/>
            <person name="Buyck B."/>
            <person name="Bense V."/>
            <person name="Catcheside P."/>
            <person name="Chovatia M."/>
            <person name="Cooper J."/>
            <person name="Damon W."/>
            <person name="Desjardin D."/>
            <person name="Finy P."/>
            <person name="Geml J."/>
            <person name="Haridas S."/>
            <person name="Hughes K."/>
            <person name="Justo A."/>
            <person name="Karasinski D."/>
            <person name="Kautmanova I."/>
            <person name="Kiss B."/>
            <person name="Kocsube S."/>
            <person name="Kotiranta H."/>
            <person name="LaButti K.M."/>
            <person name="Lechner B.E."/>
            <person name="Liimatainen K."/>
            <person name="Lipzen A."/>
            <person name="Lukacs Z."/>
            <person name="Mihaltcheva S."/>
            <person name="Morgado L.N."/>
            <person name="Niskanen T."/>
            <person name="Noordeloos M.E."/>
            <person name="Ohm R.A."/>
            <person name="Ortiz-Santana B."/>
            <person name="Ovrebo C."/>
            <person name="Racz N."/>
            <person name="Riley R."/>
            <person name="Savchenko A."/>
            <person name="Shiryaev A."/>
            <person name="Soop K."/>
            <person name="Spirin V."/>
            <person name="Szebenyi C."/>
            <person name="Tomsovsky M."/>
            <person name="Tulloss R.E."/>
            <person name="Uehling J."/>
            <person name="Grigoriev I.V."/>
            <person name="Vagvolgyi C."/>
            <person name="Papp T."/>
            <person name="Martin F.M."/>
            <person name="Miettinen O."/>
            <person name="Hibbett D.S."/>
            <person name="Nagy L.G."/>
        </authorList>
    </citation>
    <scope>NUCLEOTIDE SEQUENCE [LARGE SCALE GENOMIC DNA]</scope>
    <source>
        <strain evidence="1 2">FP101781</strain>
    </source>
</reference>
<proteinExistence type="predicted"/>
<accession>A0A4Y7SUG5</accession>
<comment type="caution">
    <text evidence="1">The sequence shown here is derived from an EMBL/GenBank/DDBJ whole genome shotgun (WGS) entry which is preliminary data.</text>
</comment>
<dbReference type="EMBL" id="QPFP01000057">
    <property type="protein sequence ID" value="TEB25432.1"/>
    <property type="molecule type" value="Genomic_DNA"/>
</dbReference>